<dbReference type="OrthoDB" id="194358at2759"/>
<dbReference type="InterPro" id="IPR002110">
    <property type="entry name" value="Ankyrin_rpt"/>
</dbReference>
<proteinExistence type="predicted"/>
<dbReference type="AlphaFoldDB" id="A0A2T7NRA1"/>
<dbReference type="EMBL" id="PZQS01000010">
    <property type="protein sequence ID" value="PVD23686.1"/>
    <property type="molecule type" value="Genomic_DNA"/>
</dbReference>
<dbReference type="SUPFAM" id="SSF48403">
    <property type="entry name" value="Ankyrin repeat"/>
    <property type="match status" value="1"/>
</dbReference>
<dbReference type="PANTHER" id="PTHR24201">
    <property type="entry name" value="ANK_REP_REGION DOMAIN-CONTAINING PROTEIN"/>
    <property type="match status" value="1"/>
</dbReference>
<evidence type="ECO:0000313" key="5">
    <source>
        <dbReference type="Proteomes" id="UP000245119"/>
    </source>
</evidence>
<comment type="caution">
    <text evidence="4">The sequence shown here is derived from an EMBL/GenBank/DDBJ whole genome shotgun (WGS) entry which is preliminary data.</text>
</comment>
<keyword evidence="2 3" id="KW-0040">ANK repeat</keyword>
<evidence type="ECO:0000256" key="3">
    <source>
        <dbReference type="PROSITE-ProRule" id="PRU00023"/>
    </source>
</evidence>
<gene>
    <name evidence="4" type="ORF">C0Q70_16959</name>
</gene>
<dbReference type="InterPro" id="IPR050776">
    <property type="entry name" value="Ank_Repeat/CDKN_Inhibitor"/>
</dbReference>
<evidence type="ECO:0000256" key="1">
    <source>
        <dbReference type="ARBA" id="ARBA00022737"/>
    </source>
</evidence>
<dbReference type="InterPro" id="IPR036770">
    <property type="entry name" value="Ankyrin_rpt-contain_sf"/>
</dbReference>
<dbReference type="Pfam" id="PF00023">
    <property type="entry name" value="Ank"/>
    <property type="match status" value="1"/>
</dbReference>
<dbReference type="PROSITE" id="PS50088">
    <property type="entry name" value="ANK_REPEAT"/>
    <property type="match status" value="1"/>
</dbReference>
<reference evidence="4 5" key="1">
    <citation type="submission" date="2018-04" db="EMBL/GenBank/DDBJ databases">
        <title>The genome of golden apple snail Pomacea canaliculata provides insight into stress tolerance and invasive adaptation.</title>
        <authorList>
            <person name="Liu C."/>
            <person name="Liu B."/>
            <person name="Ren Y."/>
            <person name="Zhang Y."/>
            <person name="Wang H."/>
            <person name="Li S."/>
            <person name="Jiang F."/>
            <person name="Yin L."/>
            <person name="Zhang G."/>
            <person name="Qian W."/>
            <person name="Fan W."/>
        </authorList>
    </citation>
    <scope>NUCLEOTIDE SEQUENCE [LARGE SCALE GENOMIC DNA]</scope>
    <source>
        <strain evidence="4">SZHN2017</strain>
        <tissue evidence="4">Muscle</tissue>
    </source>
</reference>
<protein>
    <submittedName>
        <fullName evidence="4">Uncharacterized protein</fullName>
    </submittedName>
</protein>
<keyword evidence="1" id="KW-0677">Repeat</keyword>
<name>A0A2T7NRA1_POMCA</name>
<keyword evidence="5" id="KW-1185">Reference proteome</keyword>
<dbReference type="PANTHER" id="PTHR24201:SF15">
    <property type="entry name" value="ANKYRIN REPEAT DOMAIN-CONTAINING PROTEIN 66"/>
    <property type="match status" value="1"/>
</dbReference>
<dbReference type="Proteomes" id="UP000245119">
    <property type="component" value="Linkage Group LG10"/>
</dbReference>
<evidence type="ECO:0000256" key="2">
    <source>
        <dbReference type="ARBA" id="ARBA00023043"/>
    </source>
</evidence>
<accession>A0A2T7NRA1</accession>
<organism evidence="4 5">
    <name type="scientific">Pomacea canaliculata</name>
    <name type="common">Golden apple snail</name>
    <dbReference type="NCBI Taxonomy" id="400727"/>
    <lineage>
        <taxon>Eukaryota</taxon>
        <taxon>Metazoa</taxon>
        <taxon>Spiralia</taxon>
        <taxon>Lophotrochozoa</taxon>
        <taxon>Mollusca</taxon>
        <taxon>Gastropoda</taxon>
        <taxon>Caenogastropoda</taxon>
        <taxon>Architaenioglossa</taxon>
        <taxon>Ampullarioidea</taxon>
        <taxon>Ampullariidae</taxon>
        <taxon>Pomacea</taxon>
    </lineage>
</organism>
<dbReference type="Gene3D" id="1.25.40.20">
    <property type="entry name" value="Ankyrin repeat-containing domain"/>
    <property type="match status" value="1"/>
</dbReference>
<evidence type="ECO:0000313" key="4">
    <source>
        <dbReference type="EMBL" id="PVD23686.1"/>
    </source>
</evidence>
<feature type="repeat" description="ANK" evidence="3">
    <location>
        <begin position="31"/>
        <end position="63"/>
    </location>
</feature>
<dbReference type="STRING" id="400727.A0A2T7NRA1"/>
<dbReference type="Pfam" id="PF12796">
    <property type="entry name" value="Ank_2"/>
    <property type="match status" value="1"/>
</dbReference>
<sequence>MKPRRLAIMTPLEEHLKTGKFDVNQKDADCSNRTPLHWACQKGYAEIIRLLLEHGAKGTALTTVGWTPAHCAAECGRINALRALHASQVPTDFKDKYGDTPRRIAEIYGHQECVRYLLQAEAELAERRKNGELIEEEEDVDYDCDDEDCFESDNEETKSVMVSKIKQTDEKCKPDKKK</sequence>
<dbReference type="PROSITE" id="PS50297">
    <property type="entry name" value="ANK_REP_REGION"/>
    <property type="match status" value="1"/>
</dbReference>
<dbReference type="SMART" id="SM00248">
    <property type="entry name" value="ANK"/>
    <property type="match status" value="3"/>
</dbReference>